<organism evidence="1 2">
    <name type="scientific">Rhodotorula diobovata</name>
    <dbReference type="NCBI Taxonomy" id="5288"/>
    <lineage>
        <taxon>Eukaryota</taxon>
        <taxon>Fungi</taxon>
        <taxon>Dikarya</taxon>
        <taxon>Basidiomycota</taxon>
        <taxon>Pucciniomycotina</taxon>
        <taxon>Microbotryomycetes</taxon>
        <taxon>Sporidiobolales</taxon>
        <taxon>Sporidiobolaceae</taxon>
        <taxon>Rhodotorula</taxon>
    </lineage>
</organism>
<dbReference type="CDD" id="cd00067">
    <property type="entry name" value="GAL4"/>
    <property type="match status" value="1"/>
</dbReference>
<accession>A0A5C5G8A1</accession>
<proteinExistence type="predicted"/>
<evidence type="ECO:0000313" key="1">
    <source>
        <dbReference type="EMBL" id="TNY24634.1"/>
    </source>
</evidence>
<comment type="caution">
    <text evidence="1">The sequence shown here is derived from an EMBL/GenBank/DDBJ whole genome shotgun (WGS) entry which is preliminary data.</text>
</comment>
<protein>
    <recommendedName>
        <fullName evidence="3">Zn(2)-C6 fungal-type domain-containing protein</fullName>
    </recommendedName>
</protein>
<evidence type="ECO:0008006" key="3">
    <source>
        <dbReference type="Google" id="ProtNLM"/>
    </source>
</evidence>
<dbReference type="EMBL" id="SOZI01000001">
    <property type="protein sequence ID" value="TNY24634.1"/>
    <property type="molecule type" value="Genomic_DNA"/>
</dbReference>
<reference evidence="1 2" key="1">
    <citation type="submission" date="2019-03" db="EMBL/GenBank/DDBJ databases">
        <title>Rhodosporidium diobovatum UCD-FST 08-225 genome sequencing, assembly, and annotation.</title>
        <authorList>
            <person name="Fakankun I.U."/>
            <person name="Fristensky B."/>
            <person name="Levin D.B."/>
        </authorList>
    </citation>
    <scope>NUCLEOTIDE SEQUENCE [LARGE SCALE GENOMIC DNA]</scope>
    <source>
        <strain evidence="1 2">UCD-FST 08-225</strain>
    </source>
</reference>
<dbReference type="AlphaFoldDB" id="A0A5C5G8A1"/>
<gene>
    <name evidence="1" type="ORF">DMC30DRAFT_175</name>
</gene>
<sequence>MIAPARKGPLPVSCDACRVRRTKRVRLPGRPGESRQDAPPTPCEGCAKRGINCITSRIPLSQRQRTGPRIEAAKALCGTTSLSSASPQQQLVASTLAGDVGYELLQVFTDAGGGSGMPVFPAPLLDCVALLSRFDAAGRQVSSVAVEDQLVFRIICAAAAPHWTSQASAGSGMPLQLLQVAQSSADALAVYRKPTSMHAVALLLLHQAAGRGSITSEDADAYLSNAVAHVHTLAKRQPASDLDAQNAGPLVWVATVFDACAAVERGSAPYLSDGDFSRLFHANCGFLTSRVLLEDALQLDAFSATGFLTQQLLYAVSLLRRVAGLLDQAQSVEAIVRRMDEFKGATTIADKIYAWGTMAFEVAHATVGPLQRQAALMYVNATYGATLFGELALLKQSERAVRGDSASVLPSPPEAVAALSLEEGYARLQQSACVYLRHARVRRTSRSAPCTSSCKSRHLRTCSTRPIPTTSPS</sequence>
<dbReference type="InterPro" id="IPR001138">
    <property type="entry name" value="Zn2Cys6_DnaBD"/>
</dbReference>
<dbReference type="GO" id="GO:0000981">
    <property type="term" value="F:DNA-binding transcription factor activity, RNA polymerase II-specific"/>
    <property type="evidence" value="ECO:0007669"/>
    <property type="project" value="InterPro"/>
</dbReference>
<dbReference type="OrthoDB" id="2530216at2759"/>
<dbReference type="STRING" id="5288.A0A5C5G8A1"/>
<evidence type="ECO:0000313" key="2">
    <source>
        <dbReference type="Proteomes" id="UP000311382"/>
    </source>
</evidence>
<dbReference type="Proteomes" id="UP000311382">
    <property type="component" value="Unassembled WGS sequence"/>
</dbReference>
<keyword evidence="2" id="KW-1185">Reference proteome</keyword>
<name>A0A5C5G8A1_9BASI</name>
<dbReference type="GO" id="GO:0008270">
    <property type="term" value="F:zinc ion binding"/>
    <property type="evidence" value="ECO:0007669"/>
    <property type="project" value="InterPro"/>
</dbReference>
<dbReference type="CDD" id="cd12148">
    <property type="entry name" value="fungal_TF_MHR"/>
    <property type="match status" value="1"/>
</dbReference>